<dbReference type="Proteomes" id="UP001605036">
    <property type="component" value="Unassembled WGS sequence"/>
</dbReference>
<dbReference type="PANTHER" id="PTHR33133">
    <property type="entry name" value="OS08G0107100 PROTEIN-RELATED"/>
    <property type="match status" value="1"/>
</dbReference>
<dbReference type="PANTHER" id="PTHR33133:SF1">
    <property type="entry name" value="EXPRESSED PROTEIN-RELATED"/>
    <property type="match status" value="1"/>
</dbReference>
<accession>A0ABD1ZA62</accession>
<keyword evidence="1" id="KW-1133">Transmembrane helix</keyword>
<keyword evidence="1" id="KW-0812">Transmembrane</keyword>
<feature type="transmembrane region" description="Helical" evidence="1">
    <location>
        <begin position="106"/>
        <end position="130"/>
    </location>
</feature>
<sequence>MEQEKQQQGEKIGARDDGKWGPCEIIKKTFEIYRGQTCTFTWIQFVIVFPCTIFWLLNQYLTRKWIHDYWPQPPCPGPCPTPPPPPPPYSDNDSCEKFFPCEWKAMIAFVALLVLGFIYWINVVGALFYAVGQAYAGKTICFKDVIAALPCLWKGLAATGLWGYFFSLLTGLVVSLLGYLLYTFASVSFLPVPIVCLITFSIGWVLFFFTTTVIQMANGVTVFEDGTCGLQAFCKALELLKCKWCVALGLTIVFFIPEGVLTVIVHAFTWACAGVWARYLFFGVLANLLSVVLQLNVMASALFYLSAKQDKKEFISIAHFPCSQSEAGYQPIGV</sequence>
<feature type="transmembrane region" description="Helical" evidence="1">
    <location>
        <begin position="188"/>
        <end position="209"/>
    </location>
</feature>
<dbReference type="EMBL" id="JBHFFA010000002">
    <property type="protein sequence ID" value="KAL2644698.1"/>
    <property type="molecule type" value="Genomic_DNA"/>
</dbReference>
<reference evidence="2 3" key="1">
    <citation type="submission" date="2024-09" db="EMBL/GenBank/DDBJ databases">
        <title>Chromosome-scale assembly of Riccia fluitans.</title>
        <authorList>
            <person name="Paukszto L."/>
            <person name="Sawicki J."/>
            <person name="Karawczyk K."/>
            <person name="Piernik-Szablinska J."/>
            <person name="Szczecinska M."/>
            <person name="Mazdziarz M."/>
        </authorList>
    </citation>
    <scope>NUCLEOTIDE SEQUENCE [LARGE SCALE GENOMIC DNA]</scope>
    <source>
        <strain evidence="2">Rf_01</strain>
        <tissue evidence="2">Aerial parts of the thallus</tissue>
    </source>
</reference>
<comment type="caution">
    <text evidence="2">The sequence shown here is derived from an EMBL/GenBank/DDBJ whole genome shotgun (WGS) entry which is preliminary data.</text>
</comment>
<keyword evidence="1" id="KW-0472">Membrane</keyword>
<feature type="transmembrane region" description="Helical" evidence="1">
    <location>
        <begin position="161"/>
        <end position="182"/>
    </location>
</feature>
<feature type="transmembrane region" description="Helical" evidence="1">
    <location>
        <begin position="280"/>
        <end position="305"/>
    </location>
</feature>
<evidence type="ECO:0000313" key="2">
    <source>
        <dbReference type="EMBL" id="KAL2644698.1"/>
    </source>
</evidence>
<feature type="transmembrane region" description="Helical" evidence="1">
    <location>
        <begin position="37"/>
        <end position="57"/>
    </location>
</feature>
<proteinExistence type="predicted"/>
<protein>
    <submittedName>
        <fullName evidence="2">Uncharacterized protein</fullName>
    </submittedName>
</protein>
<dbReference type="AlphaFoldDB" id="A0ABD1ZA62"/>
<feature type="transmembrane region" description="Helical" evidence="1">
    <location>
        <begin position="245"/>
        <end position="268"/>
    </location>
</feature>
<evidence type="ECO:0000256" key="1">
    <source>
        <dbReference type="SAM" id="Phobius"/>
    </source>
</evidence>
<gene>
    <name evidence="2" type="ORF">R1flu_012285</name>
</gene>
<evidence type="ECO:0000313" key="3">
    <source>
        <dbReference type="Proteomes" id="UP001605036"/>
    </source>
</evidence>
<keyword evidence="3" id="KW-1185">Reference proteome</keyword>
<name>A0ABD1ZA62_9MARC</name>
<organism evidence="2 3">
    <name type="scientific">Riccia fluitans</name>
    <dbReference type="NCBI Taxonomy" id="41844"/>
    <lineage>
        <taxon>Eukaryota</taxon>
        <taxon>Viridiplantae</taxon>
        <taxon>Streptophyta</taxon>
        <taxon>Embryophyta</taxon>
        <taxon>Marchantiophyta</taxon>
        <taxon>Marchantiopsida</taxon>
        <taxon>Marchantiidae</taxon>
        <taxon>Marchantiales</taxon>
        <taxon>Ricciaceae</taxon>
        <taxon>Riccia</taxon>
    </lineage>
</organism>